<sequence>HVAKWQVLIETELIGVGREYIAILAAQGEHEADDDYPGARSRSLVSIDDYPPQDAMDSYERDRVKAENSKRAMQAGFTDAIVNATVKRVPTFAPAAARHGGTTGFGATTPYEILASVSAAATQLTIVDCDEILADIDQKHDFNGRGTIAVTLAKCTTVIILAQELRLPVDQGRNIMGWVRQLWHLPPELDPVNSIRDALNEYLRTKPFGQFDWSSMTSDDWVDFQAVMLPADEQRVSALANASASARGYGNVPERAQAVDELANAFSAKENVMAAFLARAATAPNLGGDASSFAPSAMTGVSAQTMEDAIARMDAATSRLEQANQAAAALATSGVGGGVFTGYPFTAANQPTTLNEGGKCPHCGKVPAGSHVKPTTAETVKACYWNPHSDADKYGRRPKGICKRMVEIGKLQQGEVWRKFYFVGHVPSFA</sequence>
<evidence type="ECO:0000313" key="3">
    <source>
        <dbReference type="Proteomes" id="UP000266841"/>
    </source>
</evidence>
<gene>
    <name evidence="2" type="ORF">THAOC_06378</name>
</gene>
<keyword evidence="1" id="KW-0175">Coiled coil</keyword>
<proteinExistence type="predicted"/>
<dbReference type="AlphaFoldDB" id="K0TLT4"/>
<keyword evidence="3" id="KW-1185">Reference proteome</keyword>
<organism evidence="2 3">
    <name type="scientific">Thalassiosira oceanica</name>
    <name type="common">Marine diatom</name>
    <dbReference type="NCBI Taxonomy" id="159749"/>
    <lineage>
        <taxon>Eukaryota</taxon>
        <taxon>Sar</taxon>
        <taxon>Stramenopiles</taxon>
        <taxon>Ochrophyta</taxon>
        <taxon>Bacillariophyta</taxon>
        <taxon>Coscinodiscophyceae</taxon>
        <taxon>Thalassiosirophycidae</taxon>
        <taxon>Thalassiosirales</taxon>
        <taxon>Thalassiosiraceae</taxon>
        <taxon>Thalassiosira</taxon>
    </lineage>
</organism>
<evidence type="ECO:0000313" key="2">
    <source>
        <dbReference type="EMBL" id="EJK72122.1"/>
    </source>
</evidence>
<reference evidence="2 3" key="1">
    <citation type="journal article" date="2012" name="Genome Biol.">
        <title>Genome and low-iron response of an oceanic diatom adapted to chronic iron limitation.</title>
        <authorList>
            <person name="Lommer M."/>
            <person name="Specht M."/>
            <person name="Roy A.S."/>
            <person name="Kraemer L."/>
            <person name="Andreson R."/>
            <person name="Gutowska M.A."/>
            <person name="Wolf J."/>
            <person name="Bergner S.V."/>
            <person name="Schilhabel M.B."/>
            <person name="Klostermeier U.C."/>
            <person name="Beiko R.G."/>
            <person name="Rosenstiel P."/>
            <person name="Hippler M."/>
            <person name="Laroche J."/>
        </authorList>
    </citation>
    <scope>NUCLEOTIDE SEQUENCE [LARGE SCALE GENOMIC DNA]</scope>
    <source>
        <strain evidence="2 3">CCMP1005</strain>
    </source>
</reference>
<dbReference type="EMBL" id="AGNL01006344">
    <property type="protein sequence ID" value="EJK72122.1"/>
    <property type="molecule type" value="Genomic_DNA"/>
</dbReference>
<evidence type="ECO:0000256" key="1">
    <source>
        <dbReference type="SAM" id="Coils"/>
    </source>
</evidence>
<feature type="coiled-coil region" evidence="1">
    <location>
        <begin position="306"/>
        <end position="333"/>
    </location>
</feature>
<feature type="non-terminal residue" evidence="2">
    <location>
        <position position="1"/>
    </location>
</feature>
<dbReference type="Proteomes" id="UP000266841">
    <property type="component" value="Unassembled WGS sequence"/>
</dbReference>
<comment type="caution">
    <text evidence="2">The sequence shown here is derived from an EMBL/GenBank/DDBJ whole genome shotgun (WGS) entry which is preliminary data.</text>
</comment>
<accession>K0TLT4</accession>
<protein>
    <submittedName>
        <fullName evidence="2">Uncharacterized protein</fullName>
    </submittedName>
</protein>
<name>K0TLT4_THAOC</name>